<sequence length="65" mass="7361">MCGTFSADQVMTGLLTYTSDTTSRLRTLTARVDIRRDAQALRYETFWGVIFPRIGLSRGSLLRFA</sequence>
<dbReference type="Proteomes" id="UP000828390">
    <property type="component" value="Unassembled WGS sequence"/>
</dbReference>
<keyword evidence="2" id="KW-1185">Reference proteome</keyword>
<evidence type="ECO:0000313" key="2">
    <source>
        <dbReference type="Proteomes" id="UP000828390"/>
    </source>
</evidence>
<organism evidence="1 2">
    <name type="scientific">Dreissena polymorpha</name>
    <name type="common">Zebra mussel</name>
    <name type="synonym">Mytilus polymorpha</name>
    <dbReference type="NCBI Taxonomy" id="45954"/>
    <lineage>
        <taxon>Eukaryota</taxon>
        <taxon>Metazoa</taxon>
        <taxon>Spiralia</taxon>
        <taxon>Lophotrochozoa</taxon>
        <taxon>Mollusca</taxon>
        <taxon>Bivalvia</taxon>
        <taxon>Autobranchia</taxon>
        <taxon>Heteroconchia</taxon>
        <taxon>Euheterodonta</taxon>
        <taxon>Imparidentia</taxon>
        <taxon>Neoheterodontei</taxon>
        <taxon>Myida</taxon>
        <taxon>Dreissenoidea</taxon>
        <taxon>Dreissenidae</taxon>
        <taxon>Dreissena</taxon>
    </lineage>
</organism>
<evidence type="ECO:0000313" key="1">
    <source>
        <dbReference type="EMBL" id="KAH3845646.1"/>
    </source>
</evidence>
<gene>
    <name evidence="1" type="ORF">DPMN_087928</name>
</gene>
<dbReference type="AlphaFoldDB" id="A0A9D4KTL0"/>
<reference evidence="1" key="2">
    <citation type="submission" date="2020-11" db="EMBL/GenBank/DDBJ databases">
        <authorList>
            <person name="McCartney M.A."/>
            <person name="Auch B."/>
            <person name="Kono T."/>
            <person name="Mallez S."/>
            <person name="Becker A."/>
            <person name="Gohl D.M."/>
            <person name="Silverstein K.A.T."/>
            <person name="Koren S."/>
            <person name="Bechman K.B."/>
            <person name="Herman A."/>
            <person name="Abrahante J.E."/>
            <person name="Garbe J."/>
        </authorList>
    </citation>
    <scope>NUCLEOTIDE SEQUENCE</scope>
    <source>
        <strain evidence="1">Duluth1</strain>
        <tissue evidence="1">Whole animal</tissue>
    </source>
</reference>
<accession>A0A9D4KTL0</accession>
<comment type="caution">
    <text evidence="1">The sequence shown here is derived from an EMBL/GenBank/DDBJ whole genome shotgun (WGS) entry which is preliminary data.</text>
</comment>
<dbReference type="EMBL" id="JAIWYP010000003">
    <property type="protein sequence ID" value="KAH3845646.1"/>
    <property type="molecule type" value="Genomic_DNA"/>
</dbReference>
<name>A0A9D4KTL0_DREPO</name>
<proteinExistence type="predicted"/>
<reference evidence="1" key="1">
    <citation type="journal article" date="2019" name="bioRxiv">
        <title>The Genome of the Zebra Mussel, Dreissena polymorpha: A Resource for Invasive Species Research.</title>
        <authorList>
            <person name="McCartney M.A."/>
            <person name="Auch B."/>
            <person name="Kono T."/>
            <person name="Mallez S."/>
            <person name="Zhang Y."/>
            <person name="Obille A."/>
            <person name="Becker A."/>
            <person name="Abrahante J.E."/>
            <person name="Garbe J."/>
            <person name="Badalamenti J.P."/>
            <person name="Herman A."/>
            <person name="Mangelson H."/>
            <person name="Liachko I."/>
            <person name="Sullivan S."/>
            <person name="Sone E.D."/>
            <person name="Koren S."/>
            <person name="Silverstein K.A.T."/>
            <person name="Beckman K.B."/>
            <person name="Gohl D.M."/>
        </authorList>
    </citation>
    <scope>NUCLEOTIDE SEQUENCE</scope>
    <source>
        <strain evidence="1">Duluth1</strain>
        <tissue evidence="1">Whole animal</tissue>
    </source>
</reference>
<protein>
    <submittedName>
        <fullName evidence="1">Uncharacterized protein</fullName>
    </submittedName>
</protein>